<dbReference type="PANTHER" id="PTHR43357:SF4">
    <property type="entry name" value="INNER MEMBRANE ABC TRANSPORTER PERMEASE PROTEIN YDCV"/>
    <property type="match status" value="1"/>
</dbReference>
<feature type="domain" description="ABC transmembrane type-1" evidence="10">
    <location>
        <begin position="81"/>
        <end position="292"/>
    </location>
</feature>
<evidence type="ECO:0000256" key="9">
    <source>
        <dbReference type="SAM" id="MobiDB-lite"/>
    </source>
</evidence>
<evidence type="ECO:0000313" key="12">
    <source>
        <dbReference type="Proteomes" id="UP001212498"/>
    </source>
</evidence>
<comment type="caution">
    <text evidence="11">The sequence shown here is derived from an EMBL/GenBank/DDBJ whole genome shotgun (WGS) entry which is preliminary data.</text>
</comment>
<dbReference type="Gene3D" id="1.10.3720.10">
    <property type="entry name" value="MetI-like"/>
    <property type="match status" value="2"/>
</dbReference>
<proteinExistence type="inferred from homology"/>
<evidence type="ECO:0000256" key="8">
    <source>
        <dbReference type="RuleBase" id="RU363032"/>
    </source>
</evidence>
<sequence length="579" mass="61261">MKSISEAPPAAARRGTDPKGGTRSGLSRRRALRRHALPIAAIIVIGYLVLAPLVRLQLLALADGGAGYARGFGTADIARTILTTLLLGLGSLVIGLVFGAVLAWYSIQLPPRARWMASLPILPIVVPPVASMIGWGLLLAPNSGTVNRFIRSLPFWTGGDTGPIDVFTVPWIVFLTALGLTSFVYVFLRAGLLRVNYELVEAGRTAGDGPVGVFFRILLPVVRPSLIYGGAVALLLGLGQFTAPLLLGSIKNVKVLTTEVYFFANAGLADYGAAAAVASPLLLVGFGIVALQRMLLGEERRFVTDGGKTSRYSARRSPAAVVVIGLFSAVVALLPLLALIAASLSPFWTGQIDVSTWSLKNFRELWDTPTAVSAVQTSLVASGISVLVSLPIGYVLADILHRRSLDARVRAIVDILVSLPLGVPAVVFGAGFLFTYTAPPFVLYGTPWVLVVVYVTLMLPFATRMQLAARMSLGDSYQEAARVSGAGPVRTHLQVVIPMIRGSLGGAAALIFVLLTHEFAASLLVRSTRTQVMGTTLYDLWLNVSYPLVAAMGLVMCLVTAAGVILAVRLGGSKALESL</sequence>
<organism evidence="11 12">
    <name type="scientific">Nonomuraea ferruginea</name>
    <dbReference type="NCBI Taxonomy" id="46174"/>
    <lineage>
        <taxon>Bacteria</taxon>
        <taxon>Bacillati</taxon>
        <taxon>Actinomycetota</taxon>
        <taxon>Actinomycetes</taxon>
        <taxon>Streptosporangiales</taxon>
        <taxon>Streptosporangiaceae</taxon>
        <taxon>Nonomuraea</taxon>
    </lineage>
</organism>
<feature type="region of interest" description="Disordered" evidence="9">
    <location>
        <begin position="1"/>
        <end position="27"/>
    </location>
</feature>
<gene>
    <name evidence="11" type="ORF">OUY24_16345</name>
</gene>
<feature type="transmembrane region" description="Helical" evidence="8">
    <location>
        <begin position="319"/>
        <end position="342"/>
    </location>
</feature>
<dbReference type="InterPro" id="IPR035906">
    <property type="entry name" value="MetI-like_sf"/>
</dbReference>
<comment type="subcellular location">
    <subcellularLocation>
        <location evidence="1">Cell inner membrane</location>
        <topology evidence="1">Multi-pass membrane protein</topology>
    </subcellularLocation>
    <subcellularLocation>
        <location evidence="8">Cell membrane</location>
        <topology evidence="8">Multi-pass membrane protein</topology>
    </subcellularLocation>
</comment>
<dbReference type="CDD" id="cd06261">
    <property type="entry name" value="TM_PBP2"/>
    <property type="match status" value="2"/>
</dbReference>
<keyword evidence="12" id="KW-1185">Reference proteome</keyword>
<dbReference type="Pfam" id="PF00528">
    <property type="entry name" value="BPD_transp_1"/>
    <property type="match status" value="2"/>
</dbReference>
<keyword evidence="7 8" id="KW-0472">Membrane</keyword>
<dbReference type="PANTHER" id="PTHR43357">
    <property type="entry name" value="INNER MEMBRANE ABC TRANSPORTER PERMEASE PROTEIN YDCV"/>
    <property type="match status" value="1"/>
</dbReference>
<accession>A0ABT4SYN7</accession>
<evidence type="ECO:0000259" key="10">
    <source>
        <dbReference type="PROSITE" id="PS50928"/>
    </source>
</evidence>
<keyword evidence="2 8" id="KW-0813">Transport</keyword>
<dbReference type="InterPro" id="IPR000515">
    <property type="entry name" value="MetI-like"/>
</dbReference>
<keyword evidence="6 8" id="KW-1133">Transmembrane helix</keyword>
<evidence type="ECO:0000256" key="1">
    <source>
        <dbReference type="ARBA" id="ARBA00004429"/>
    </source>
</evidence>
<evidence type="ECO:0000256" key="2">
    <source>
        <dbReference type="ARBA" id="ARBA00022448"/>
    </source>
</evidence>
<protein>
    <submittedName>
        <fullName evidence="11">ABC transporter permease subunit</fullName>
    </submittedName>
</protein>
<feature type="transmembrane region" description="Helical" evidence="8">
    <location>
        <begin position="226"/>
        <end position="248"/>
    </location>
</feature>
<feature type="transmembrane region" description="Helical" evidence="8">
    <location>
        <begin position="441"/>
        <end position="462"/>
    </location>
</feature>
<feature type="transmembrane region" description="Helical" evidence="8">
    <location>
        <begin position="81"/>
        <end position="105"/>
    </location>
</feature>
<evidence type="ECO:0000256" key="4">
    <source>
        <dbReference type="ARBA" id="ARBA00022519"/>
    </source>
</evidence>
<dbReference type="PROSITE" id="PS50928">
    <property type="entry name" value="ABC_TM1"/>
    <property type="match status" value="2"/>
</dbReference>
<reference evidence="11 12" key="1">
    <citation type="submission" date="2022-11" db="EMBL/GenBank/DDBJ databases">
        <title>Nonomuraea corallina sp. nov., a new species of the genus Nonomuraea isolated from sea side sediment in Thai sea.</title>
        <authorList>
            <person name="Ngamcharungchit C."/>
            <person name="Matsumoto A."/>
            <person name="Suriyachadkun C."/>
            <person name="Panbangred W."/>
            <person name="Inahashi Y."/>
            <person name="Intra B."/>
        </authorList>
    </citation>
    <scope>NUCLEOTIDE SEQUENCE [LARGE SCALE GENOMIC DNA]</scope>
    <source>
        <strain evidence="11 12">DSM 43553</strain>
    </source>
</reference>
<feature type="domain" description="ABC transmembrane type-1" evidence="10">
    <location>
        <begin position="375"/>
        <end position="567"/>
    </location>
</feature>
<keyword evidence="3" id="KW-1003">Cell membrane</keyword>
<evidence type="ECO:0000256" key="6">
    <source>
        <dbReference type="ARBA" id="ARBA00022989"/>
    </source>
</evidence>
<feature type="transmembrane region" description="Helical" evidence="8">
    <location>
        <begin position="268"/>
        <end position="291"/>
    </location>
</feature>
<feature type="transmembrane region" description="Helical" evidence="8">
    <location>
        <begin position="379"/>
        <end position="400"/>
    </location>
</feature>
<feature type="transmembrane region" description="Helical" evidence="8">
    <location>
        <begin position="36"/>
        <end position="61"/>
    </location>
</feature>
<feature type="transmembrane region" description="Helical" evidence="8">
    <location>
        <begin position="504"/>
        <end position="525"/>
    </location>
</feature>
<feature type="transmembrane region" description="Helical" evidence="8">
    <location>
        <begin position="169"/>
        <end position="188"/>
    </location>
</feature>
<feature type="transmembrane region" description="Helical" evidence="8">
    <location>
        <begin position="412"/>
        <end position="435"/>
    </location>
</feature>
<evidence type="ECO:0000256" key="7">
    <source>
        <dbReference type="ARBA" id="ARBA00023136"/>
    </source>
</evidence>
<evidence type="ECO:0000256" key="5">
    <source>
        <dbReference type="ARBA" id="ARBA00022692"/>
    </source>
</evidence>
<keyword evidence="4" id="KW-0997">Cell inner membrane</keyword>
<dbReference type="SUPFAM" id="SSF161098">
    <property type="entry name" value="MetI-like"/>
    <property type="match status" value="2"/>
</dbReference>
<evidence type="ECO:0000313" key="11">
    <source>
        <dbReference type="EMBL" id="MDA0642205.1"/>
    </source>
</evidence>
<keyword evidence="5 8" id="KW-0812">Transmembrane</keyword>
<dbReference type="RefSeq" id="WP_271276801.1">
    <property type="nucleotide sequence ID" value="NZ_BAABFD010000004.1"/>
</dbReference>
<dbReference type="Proteomes" id="UP001212498">
    <property type="component" value="Unassembled WGS sequence"/>
</dbReference>
<evidence type="ECO:0000256" key="3">
    <source>
        <dbReference type="ARBA" id="ARBA00022475"/>
    </source>
</evidence>
<dbReference type="EMBL" id="JAPNUD010000037">
    <property type="protein sequence ID" value="MDA0642205.1"/>
    <property type="molecule type" value="Genomic_DNA"/>
</dbReference>
<comment type="similarity">
    <text evidence="8">Belongs to the binding-protein-dependent transport system permease family.</text>
</comment>
<feature type="transmembrane region" description="Helical" evidence="8">
    <location>
        <begin position="545"/>
        <end position="568"/>
    </location>
</feature>
<name>A0ABT4SYN7_9ACTN</name>
<feature type="transmembrane region" description="Helical" evidence="8">
    <location>
        <begin position="117"/>
        <end position="138"/>
    </location>
</feature>